<dbReference type="Proteomes" id="UP000245629">
    <property type="component" value="Chromosome 1"/>
</dbReference>
<gene>
    <name evidence="1" type="ORF">DEW08_01420</name>
</gene>
<accession>A0A2S2CL29</accession>
<reference evidence="2" key="1">
    <citation type="submission" date="2018-05" db="EMBL/GenBank/DDBJ databases">
        <title>Azospirillum thermophila sp. nov., a novel isolated from hot spring.</title>
        <authorList>
            <person name="Zhao Z."/>
        </authorList>
    </citation>
    <scope>NUCLEOTIDE SEQUENCE [LARGE SCALE GENOMIC DNA]</scope>
    <source>
        <strain evidence="2">CFH 70021</strain>
    </source>
</reference>
<organism evidence="1 2">
    <name type="scientific">Azospirillum thermophilum</name>
    <dbReference type="NCBI Taxonomy" id="2202148"/>
    <lineage>
        <taxon>Bacteria</taxon>
        <taxon>Pseudomonadati</taxon>
        <taxon>Pseudomonadota</taxon>
        <taxon>Alphaproteobacteria</taxon>
        <taxon>Rhodospirillales</taxon>
        <taxon>Azospirillaceae</taxon>
        <taxon>Azospirillum</taxon>
    </lineage>
</organism>
<dbReference type="RefSeq" id="WP_109323845.1">
    <property type="nucleotide sequence ID" value="NZ_CP029352.1"/>
</dbReference>
<evidence type="ECO:0000313" key="1">
    <source>
        <dbReference type="EMBL" id="AWK85017.1"/>
    </source>
</evidence>
<evidence type="ECO:0000313" key="2">
    <source>
        <dbReference type="Proteomes" id="UP000245629"/>
    </source>
</evidence>
<dbReference type="EMBL" id="CP029352">
    <property type="protein sequence ID" value="AWK85017.1"/>
    <property type="molecule type" value="Genomic_DNA"/>
</dbReference>
<keyword evidence="2" id="KW-1185">Reference proteome</keyword>
<proteinExistence type="predicted"/>
<name>A0A2S2CL29_9PROT</name>
<sequence>MPDHTEPAARREVAAALDACGGDKDAALLLLAHLLTIAKRGMCAGFLHHGTNSTNSTNSTGRV</sequence>
<dbReference type="AlphaFoldDB" id="A0A2S2CL29"/>
<dbReference type="KEGG" id="azz:DEW08_01420"/>
<protein>
    <submittedName>
        <fullName evidence="1">Uncharacterized protein</fullName>
    </submittedName>
</protein>